<evidence type="ECO:0000256" key="2">
    <source>
        <dbReference type="SAM" id="MobiDB-lite"/>
    </source>
</evidence>
<dbReference type="CDD" id="cd00063">
    <property type="entry name" value="FN3"/>
    <property type="match status" value="1"/>
</dbReference>
<dbReference type="PROSITE" id="PS50853">
    <property type="entry name" value="FN3"/>
    <property type="match status" value="1"/>
</dbReference>
<feature type="domain" description="Fibronectin type-III" evidence="4">
    <location>
        <begin position="5811"/>
        <end position="5902"/>
    </location>
</feature>
<protein>
    <submittedName>
        <fullName evidence="5">Tandem-95 repeat protein</fullName>
    </submittedName>
</protein>
<dbReference type="InterPro" id="IPR036116">
    <property type="entry name" value="FN3_sf"/>
</dbReference>
<name>A0A934R6V8_9BACT</name>
<feature type="region of interest" description="Disordered" evidence="2">
    <location>
        <begin position="702"/>
        <end position="748"/>
    </location>
</feature>
<dbReference type="Gene3D" id="2.160.20.10">
    <property type="entry name" value="Single-stranded right-handed beta-helix, Pectin lyase-like"/>
    <property type="match status" value="11"/>
</dbReference>
<evidence type="ECO:0000313" key="6">
    <source>
        <dbReference type="Proteomes" id="UP000600139"/>
    </source>
</evidence>
<dbReference type="Gene3D" id="2.60.40.3440">
    <property type="match status" value="3"/>
</dbReference>
<dbReference type="EMBL" id="JAENIK010000013">
    <property type="protein sequence ID" value="MBK1818069.1"/>
    <property type="molecule type" value="Genomic_DNA"/>
</dbReference>
<feature type="signal peptide" evidence="3">
    <location>
        <begin position="1"/>
        <end position="31"/>
    </location>
</feature>
<dbReference type="SMART" id="SM00710">
    <property type="entry name" value="PbH1"/>
    <property type="match status" value="44"/>
</dbReference>
<dbReference type="SUPFAM" id="SSF51126">
    <property type="entry name" value="Pectin lyase-like"/>
    <property type="match status" value="11"/>
</dbReference>
<dbReference type="Gene3D" id="2.60.40.2810">
    <property type="match status" value="3"/>
</dbReference>
<evidence type="ECO:0000256" key="1">
    <source>
        <dbReference type="ARBA" id="ARBA00022729"/>
    </source>
</evidence>
<dbReference type="SUPFAM" id="SSF69318">
    <property type="entry name" value="Integrin alpha N-terminal domain"/>
    <property type="match status" value="1"/>
</dbReference>
<keyword evidence="1 3" id="KW-0732">Signal</keyword>
<dbReference type="InterPro" id="IPR059226">
    <property type="entry name" value="Choice_anch_Q_dom"/>
</dbReference>
<dbReference type="InterPro" id="IPR013517">
    <property type="entry name" value="FG-GAP"/>
</dbReference>
<dbReference type="PANTHER" id="PTHR11319">
    <property type="entry name" value="G PROTEIN-COUPLED RECEPTOR-RELATED"/>
    <property type="match status" value="1"/>
</dbReference>
<dbReference type="Proteomes" id="UP000600139">
    <property type="component" value="Unassembled WGS sequence"/>
</dbReference>
<dbReference type="SUPFAM" id="SSF49265">
    <property type="entry name" value="Fibronectin type III"/>
    <property type="match status" value="1"/>
</dbReference>
<reference evidence="5" key="1">
    <citation type="submission" date="2021-01" db="EMBL/GenBank/DDBJ databases">
        <title>Modified the classification status of verrucomicrobia.</title>
        <authorList>
            <person name="Feng X."/>
        </authorList>
    </citation>
    <scope>NUCLEOTIDE SEQUENCE</scope>
    <source>
        <strain evidence="5">JCM 18052</strain>
    </source>
</reference>
<evidence type="ECO:0000259" key="4">
    <source>
        <dbReference type="PROSITE" id="PS50853"/>
    </source>
</evidence>
<dbReference type="InterPro" id="IPR003961">
    <property type="entry name" value="FN3_dom"/>
</dbReference>
<dbReference type="Pfam" id="PF13229">
    <property type="entry name" value="Beta_helix"/>
    <property type="match status" value="4"/>
</dbReference>
<dbReference type="InterPro" id="IPR039448">
    <property type="entry name" value="Beta_helix"/>
</dbReference>
<dbReference type="NCBIfam" id="NF041518">
    <property type="entry name" value="choice_anch_Q"/>
    <property type="match status" value="6"/>
</dbReference>
<dbReference type="InterPro" id="IPR013783">
    <property type="entry name" value="Ig-like_fold"/>
</dbReference>
<dbReference type="InterPro" id="IPR028994">
    <property type="entry name" value="Integrin_alpha_N"/>
</dbReference>
<feature type="compositionally biased region" description="Polar residues" evidence="2">
    <location>
        <begin position="6801"/>
        <end position="6811"/>
    </location>
</feature>
<accession>A0A934R6V8</accession>
<dbReference type="Pfam" id="PF17963">
    <property type="entry name" value="Big_9"/>
    <property type="match status" value="6"/>
</dbReference>
<organism evidence="5 6">
    <name type="scientific">Luteolibacter yonseiensis</name>
    <dbReference type="NCBI Taxonomy" id="1144680"/>
    <lineage>
        <taxon>Bacteria</taxon>
        <taxon>Pseudomonadati</taxon>
        <taxon>Verrucomicrobiota</taxon>
        <taxon>Verrucomicrobiia</taxon>
        <taxon>Verrucomicrobiales</taxon>
        <taxon>Verrucomicrobiaceae</taxon>
        <taxon>Luteolibacter</taxon>
    </lineage>
</organism>
<evidence type="ECO:0000313" key="5">
    <source>
        <dbReference type="EMBL" id="MBK1818069.1"/>
    </source>
</evidence>
<dbReference type="InterPro" id="IPR011050">
    <property type="entry name" value="Pectin_lyase_fold/virulence"/>
</dbReference>
<comment type="caution">
    <text evidence="5">The sequence shown here is derived from an EMBL/GenBank/DDBJ whole genome shotgun (WGS) entry which is preliminary data.</text>
</comment>
<dbReference type="Pfam" id="PF13517">
    <property type="entry name" value="FG-GAP_3"/>
    <property type="match status" value="2"/>
</dbReference>
<proteinExistence type="predicted"/>
<dbReference type="PANTHER" id="PTHR11319:SF35">
    <property type="entry name" value="OUTER MEMBRANE PROTEIN PMPC-RELATED"/>
    <property type="match status" value="1"/>
</dbReference>
<dbReference type="NCBIfam" id="NF012211">
    <property type="entry name" value="tand_rpt_95"/>
    <property type="match status" value="4"/>
</dbReference>
<sequence length="7458" mass="775720">MKRALPEQSHLFFPRLWLLLGLMFFSANASAAILRVASDATHASPDGSTWAKAYPDLQTALAAAAPGTEIWIKTGTYKPTTGIDRTVAFRLKNNMILRGGFRGDEATVDARSPWGNPTVLSGDIGTPMIGAITALNGSPALLASNDDPGWADNSYNVVVGDGVEGVTLEFLTITGGAATNTAIDRADIDGYEMYADVPETTGAKSAVKPYSTVVGGGLYFNTGSTWTAARYGLQMLNCRFARNQARGYGGAVALYDGSAFIGGCEFEQNLCEGAAGAFWGLNQQSGFVQSTFSNNFSKDGGGAVKIMGIPSERASDANVDGFNDTLRSVAFSIYGLNDETATREKIGSLLTAYGVYKASNKFITSEGGFFSKFASTIPNPFAKGSTQVGGATVTNTNISPGSRLMAAYAVVQIGFAAADNIVKVLDHFGKLDKNSADYKRWVAVNEGFNKYATPQGLISLGAHAAINAALPGVSPDLIGTKKAGYENYTEAGRSAFASCTFTGNEAGNEGGAIELVFNNLLVENCTFTKNRAESNGGAISSAMWNMPQVISSVFANNTSTDGTSAVANSFNSIMMMVNCTVINNKSETALGKALSAAMGADVRVYNSILWNNANKTVASGADVEAVTESMLDENARARYNALQGEQVNWLGIMDIRNSIIQSLDTIPLGTDRIAPRLAGVNLSQSEINAAIAATREADARGELESSGAVNVGEGVRPKLRDPAYGNSSADPMLVSSPKGKPSVQSPANNAGANQWITWKMISHAVDLENIMDVAGKKRVLNSRVDIGAYEVDSTLPDSSALAGTTVEVGAGSSSNPVASGVGAGSAGMINATIPSGVAVYYVRPTATGNGSGLSWANATSDLAAAVSHANAEVWVAAGTYRPTTGSDRNASFSLADGVRVFGGFAGTETTRAARDWKTRVTIISGDIGTPNVAGDNSKNLFKNTNARRASSTVLDGFTLRDAYSSDADGGAILNVDSAPLVRNCVFLNNHARNGGAIHSSGLVEGSILVNCEFRNNSAEAAGGAVSYAHTLFGNNLVFNGNTAGTAGGAISVTGSIPGQFCTIQNGLFSNNASASGAGGAISSSMLQLNVVNSTFYGNSATATSTQKTGGGAIDDGTSVPADTTAQIFNSIFYKNTAVNLGTGGGQTVEKQQIQSAGPLLRNSLVHGLSTFGGGPINGNFSGDPQFVTEGTDFRLLPTSLAIDSGDSGSIYTQAITLDLAGASRLVNGKIDLGPYEHSGAPAHPVKNVAKTSVGTESYIFSTGYTAVSGDTLRWYVDRGDGLGYVALTEREENQGVATGTLTVSSRPNGFSYRLQLTHNGLNYLSPVAILEPTAESIYRYVYVKPVATGDGSGSSWINATSDLRSAIARTSAEVWVAAGTYAPTSGTDRDASFSMGDGVEVYGGFKGNETRLATRDWRANPTIISGAIGGSGAEDNTRHLFRNTDVGSSAVLDGLYLQDAHAEGEDGGAIQGIRSNPSIRNCVFRNNHARNGGAISSTDTTGVAYGSKLFNCEFHENSAELGGGAIYIDGSWAGANLLFKDNTAQTGGAIQTTGDMDGQNCTVQNSLFAGNRATAGTGGAIWAKGMGFYVINSTLYGNRATVGSTGSAAGGGVSFDKGSGNASLGLYNSIFYKNTAVNTGTGGVANTEKQQISLAAGSFGGAKNSLIHGLQTFTGNGNFDGDPVFLQEGTNFHVAATSPTIESGSMNEISSRLETTDLDGNNRIIGTIDLGPYEHPPTPANPIRKIAAASSGLESYSYTATDYDAQEGDILAWQVDRGDGTGFGILGANDPGDEPLPDAYLGLNTPSLTVLTPPSNFLFRLRLIRGASTYYSPVSRLRPTEMSKAAYVYVRPVATGDGSGTGWADATSDLQAAMAKPNAQVWVQEGTYYPTTGTDRNASFSINSYAVKVYGGFKGTESLRDARKPTVRVTRISGNIGSSSSALDNSRHLFRNENVGASTILDGLTFENAYSDDEDGGAILNISSSPTIQNCVFRDNHARNGGAVASTGTPGYLFGSDITGCRFENNTAELTGGAISYNSSVSIENCIFKNNRAGSGGAVALNGTTAGLSFNLKNGLFFGNRSLDGRGGAISSQGISLRLTNSTFYGNQAKLLSATPLGGSAVYQDHTIPGAYTVELYNSIFYNNSAVNSGSGGLDGLEDQQVLVKGDGPVFANHSLVQGLNRHANIPQMGNFDEAPGFVDINNENFRLASASPAINSGTASYGGGYLLTETDLEGNARVSSAVVDLGPYEYTGPAALGRVIASSDFSGGVLRFIRNTTFAVEEGDVLVWYVDRGDGNFVPLTEDGVYSGVNSRTLTITAPPAGANGYLFRLQVVRGGTTLTTTSTRLTLPPARIYVDAARLNMSADGLSWHTAFGSLADALKVSGPGTAVWVAGGTYLPTSGGDTNASFQIPLGVKIYGGFHSSSTALVDRNPVTRPTILSGRLNGATNRTGYSRHVVSNHSTDRTGLLDGFILEDSYSGLLHNDGASPTIRNCVFRDNDSSRAGDGYGAAMSNINGANPLIAECQFLGNTGVYGGALYIAGASATVENSVFARNSASGSGGAVFMKKGTLDLVHCTVADNTSKGTVAALYAQDSTVKVSNSIFWNNRTTYQGWTTYERAIRADGGTLMFRSSCIDGLTSLTDGNVKFDPIFDPARGGDYALALYSPLVNAASTVYTTSSTTDLLGRPRVRESAPDMGAYELAGNAAAPVQLNSLPRSRTAYNIGGSVDFTVSWPVGTTLNPAWTLYIGTTPLPAGRYTFVTGPGFSTVRVNGLSLLDSGLKVSFSDTARQVNSIPSAILTVKEPRIVRVNPVATGTNDGTSWLNAYTSLSRALENAETADEIWVTGGTHTPVSAPNFNLNGAVNLFGGFAGTETTRSQRNPLTHPTILHAVGTNPVFYAATPDSDSGLSSAIDGFTIGDSTGPATIYHAGVIIAYRNCVFRNNAGYLGNFQSQVQYENCEFTGNTGNLFIVDRSTVTLGNSRIHDNTTSSDLLTSSNESTVVISDTVVNGNTIAGAFIRSGSGTGAHLTVLRSAFRGNTTGGAIIANNTAGTCVIEGSLFAKNIASGGMATLQNSGSLSMTFSTVADNRGGSFGGGLYTYRQAASTIKNSIFWGNRGTRATSTSEQHQLGDPAGTDGMGTVTVGQSIIESVPTPLSSYNANNNMSFYPLFVDPSAGDYHLSPNSPAAITSNASNMTLLSSTDLDKVQRRGFYGAAGAYESPADSGNPLLISNYPTSTSATEGTDTSFTYVGHNFKQWQYLDGNGNWVTITGDTGSFRLIRSPDGTTRTLYFDAPSLAMNGARFRAVIERTTGGVTQTITSGDLVLTVTRPQVIYVNGGAASPGDGKSWATAFGTIQQALAVTNEYSEIWVQGGSYDINTASLKWNVHLYGGFAGNETARADRNVAANEVTLLGSGRQIFLSADSTAARNAKTTDAVLDGFTLIGANDKTAVYLSNSESVIRNCTFRGNGGAIEAAGQSNPVIANCVFDSHSSTVLVLDGDAATISGCSFLNNVNTASSGTTVYIYRGNVKITDSTFSGNVNNGALLIAFSDYSSTSAANVIDGKATQVTMNRCAITGNSAYAVFQSSQALLNLDNSLVARNTVYAPAIRGFSQCQFNLTNVTIAHNNGATETAGIANDGRTNLKNSILWGNRTSWPYAALNNPGSQSLVENSQIKLGSQGTVISNSLVEGAYVINGNGNDGYDPLFIDADAGNYQLPAFSPAVNRGTASGIPTGALDLASTPRIQGSNPDSGAYEFTGTAVSPIQLKTNHGARAVVVGRQVQYSVQTTAGVNVQWQVKSGGSFVNVVSGGDLVLSGNGSIMTLNKVPLSMNGTEFRFVLSGNATYTSSGGVLTVTPKTILYVNAGATGDGNGTSWANAFTSVNGAILAAADPLTGGPRDIWVSRGTYDTYTSLPPGVDLYGGFAGVEAGRDERNVRGNPTILIRNSSSPAATNILSSGSYTDTLKFGEVIDGFTFTGSTGGITVSNAPLLVRNCTFSGLAGYGVINVKGPLTVEDCTFNQSGSVAVVGGPSSTTTIRRSIFQGGKDNSVQSSAQSVITVEDSVFQDNTPTDPTDPVVYVSTGSTVNLVRSKFVGNHNNSVVNNDGRIFIRQSLFADNHGAGVDMTYRAEATQLVSCTIAGNDQWGIGIGWQNQSLRLTNCIIAGNGFRQQIYTDSGGVFASYTLVQGETYGGTGNMSWDPLFTDAGAGDYTLSARSPAVNAGNAAAVNAGETDVTGAVRIQSGLPDLGAYESSHAPDPLYRSALPTSLATIRGVDGVFSITGDPSYTFTWQYKNGSEWITITFNNVTGQWEGPNGIPVIITTVNGVSKLTFPSPALAANGIKVRVTINGQGVTSEELTLTVNEPETMYVDASVTTTGDGKTWATAFKTLDEALVENPTRLSPGRRIIRIAKGTYTAPVYGFGIRQRVEIYGGYPNGGGARDVTANPVILSGERGDPSSTGDNSDQVLSVNAISSPIAADTIFDGFSVVNGKRGISVTSNARPTLRNLIVSRNTDGGLSISSAGGRVENCQFLENTSSSGAGASFNASTVTLSGSTFRGNVASGSGGAISIFNGSVRMENLVVTGNKATGSGGGINISGGNPHVLLNSTVVGNFAGEGGGLYAYISAGASIRNSIIWGNRASSGSLDAQQYTNHLFGGGFSLQTSNVEGRAAGGPNLGFAPIFYSDINAADAPMLAGDFRLQGGSPGVDAGDNSLLEGLAIDADNAPRAVRTVDLGAYEFQGSQSDPLIITQQPADLVLPVQAGPGKFQVVLAGSNYVFQWEYSPNGIAYTPVVDGTGFSGARTSTLQLLSDDPTKHGYFFRVKVNGTNGGAIISRSAVLSVYPQRYFVNAAAADDNGDGYTWATAFKTVGTAFTKARLNPTTGVQFWVAGGTYRPSETDTAAAFPLRSKVELYGGFSGTETELAQRNIVSHPTVLQGIAGTSSIFASVDTTTVTGIRIDGFSFNTATTGVSIGKNSTLTVANCSFDGLGTGIKSIADAATIQHWITVKNCRFTGMTQAGINTVWSSLNVTDSVLTANRQGMVLVQGNSYIGRSEFRGNGAADVNGGGLKTYVVSAAIESCLFSGNFARYGGGIYSEGGDNVVYRNCTIAGNYGVTGIGGFNFTRAQNTGRIEMYNTIVWGNATGGLSQYTQYLIDANVGGGVSTSNNDVQDAVAHLDFKPANGNLTIDPGFVAPVAASATGTTAGDYRLSPQSSLINRGSNALLGGSATDLAGATRVFETTVDMGAYEFPLVPIRLTTQPVDANAGDGIPGVFSVAANFSEVSYQWQVSLNGTWTDLVESSTESGVQTPTLTVTGGPSYHGRLYRVHVTTATAGDLYSNAATYIYVYATAGPEAGIANQMLTGPISKVSFVVDGGVLPASILDGSFAVHGSQTGRLSLADGSLTGYSIAGNTVSLQTAVPFKAGEQVQFSITGGLKRLDGYSAFPATYQFRAGSRSRYGIFTTPGAISGASSANALASGDVNGDGSVDLVIGGANGAGVWLNNGAGVFTQAGHALGSGAVSQVLVGSLGITRSSGSRNRLDVVLRKAGGDVEIWRNDGDGAFGKTSTLAGLSATSLGLADLNGDGTLDLFIATAGADQVWFNNGDGTFTDSTQRLGSGAGLSVAFGDYDSNSRLDVFTANGDGPMEIWNNDGTGRYSTGPTPTGGETNRVITADFDKDGRLDVIGVRNNGAIRIYRQATNSRTFNFTNQTTPVGLSVADAGSLNVADLDNDGFADLVFPYQFDNNLIQVWRGTGFDGSFARFQKIIEQPAFAMSKALDLVDLNGDGMMDSVFISASGVPMVSYYVGTPAAPTGLVATAESDTRISLAWTDNSTGETNYSVERSPNGSTNWTVLSSTLAADSASYVDAGRSPSTPYFYRVRSNVGILYSGYSPTAGVTTPAAVVASADAIAMLENGTATTLVSGAASVLANDSSPADLTAAVVTPPAHGNLTFSTDGTFSYSPAAGYSGTDVFTYRATNGVTHASAVGTVSITVTRLNEAPATLTLAPASGTLYTGQTAGLTVATLSATDPDPEDAGLLTFSLVAGEGSAGNADFVITGAKLKTAGVIDAAGGLTRSVRIRVTDTLGLFRETIHTMTFTRAPAAAPATFVTDEDTAVAVLLSGTGGAAPLGYTIVSSPSHGSLAPGANGNAYTYTPAANFNGSDSFTYRVTDSVLTSAAATVTINVTPVNDPPTLAAVAPVVTVENTPVSFTLAGSDVDGDAITSYQLTSTPTLGRVQVNGAVVTYTPFTNVLGTETLTFTVTAGGQTSAPLEVIVVITGEPVTSLVYRGLSETTTIPAAPGDWSNPAIAITNPPAHGTVVNTGTDFLYTHDGGSATGDTYTYTATNTGGEIRTITVAITISDHVIIVNSTDDDTLNATDDAGHTTLKEALAIVDRFWDKPLAGTSGTTADWTIRIASRPRAYVLTPTGYEGGFAEGYRSAFRIRGKVSIEAPLAAGLDAFVIKVPYVTNTPRNFLVTPGARLSLRNLVLRGGQGTAVYSAGQPAGSNVSRGGGIYNLGTFTADNVIFDGLTAHTGAAIYNNGGTVVLRDCDFGFNNSTLFQGSDGGTIWSRNGSLSLEGVALDDNENPELFVVGDGALATVDVYNSLIRSAGLIKRNGGTLAISGLPLAVDDTVTYPVGAPLTFGIDTLLANDFGTPLKNITVSPTSAKGIPITRDGNNLTYNADAALDGDSFTYSITMATDQRLSSSESTSDITSTATVTLDFDQLAGFPGGVADSGTVYRGLSTDINVLANDTDPTGDPLAIASFSQPAHGTVTKVGSVLRYTHDNSAKADPEDATPETDSFTYSVSNSTGTTENVRVDVMIRERVLVVNSGQDSGPGTLRAAISFINSFTSAGNPSSSWTIRIATGANDRWSISSGTDYGDPIYRSAFEIRGDITIDAGDSENFELGTSLDWNSPTSLRLFLVSDNASLTLKNLKLTGSRGGNFFNRFVGGAVLNFGSFTAENVGFQYFEAQLGAAIFNDGGDVVLTGCDFHDNSVRYPGGANLGIVVSHNGDLTLDDVSFTDWTDTELYVYGDGTEGAIVRFLTVPDYSRLLSGNVTTPGLPFVRDDTAETRSGATLNIPISTLLANDSDTADTTLTVTYSGVGSVAINGSSITYSNPNWFEGQDSFTYTLTTASGYSSTATVRIDVTPLPPAPRIAVYNQNYNQVGDGATMDFGTVQSGTSQGNKYTVTVMNQGNDYGSSLNIGLSLEGDHSGDFEINEFGNGMNPWDFWNPYLYPNDSSSFQVIFRPSGPGVRTTSLHLRSNDPEKPDFKLTLTGFVNTVPTFDGYAANVPHNTPVPLSLAKILAKAHDEDGDTLSFTNGGTTANGGTLVRNATVISYIPPDGFSGEDSFPITIRDTHGSTITVTVTLQVAAPVDDSPLAGNPNPPKLTIVNGDIKLDFQGIPNRAYDIERSVNLGAWEVIATRNANHLGKIEFTDVNPPSGSGFYRIKKH</sequence>
<evidence type="ECO:0000256" key="3">
    <source>
        <dbReference type="SAM" id="SignalP"/>
    </source>
</evidence>
<gene>
    <name evidence="5" type="ORF">JIN84_20770</name>
</gene>
<feature type="chain" id="PRO_5036861153" evidence="3">
    <location>
        <begin position="32"/>
        <end position="7458"/>
    </location>
</feature>
<dbReference type="InterPro" id="IPR012334">
    <property type="entry name" value="Pectin_lyas_fold"/>
</dbReference>
<dbReference type="Gene3D" id="2.60.40.10">
    <property type="entry name" value="Immunoglobulins"/>
    <property type="match status" value="2"/>
</dbReference>
<dbReference type="RefSeq" id="WP_200353024.1">
    <property type="nucleotide sequence ID" value="NZ_BAABHZ010000002.1"/>
</dbReference>
<dbReference type="InterPro" id="IPR006626">
    <property type="entry name" value="PbH1"/>
</dbReference>
<feature type="region of interest" description="Disordered" evidence="2">
    <location>
        <begin position="6790"/>
        <end position="6811"/>
    </location>
</feature>
<keyword evidence="6" id="KW-1185">Reference proteome</keyword>